<gene>
    <name evidence="1" type="ORF">CQA01_07110</name>
</gene>
<accession>A0A512C7T2</accession>
<evidence type="ECO:0000313" key="2">
    <source>
        <dbReference type="Proteomes" id="UP000321301"/>
    </source>
</evidence>
<sequence>MHVQGMALDKKNGFIYLSFTDRLVKMDLSGQMVGSVSGFIGHLGDLDFNDADGKIYGSLEYKNDAIGKGIKKTLGKEENAGVNGFYIAIFDGAKIVNTNMNAETEDLLRTVYLSEVVQDYEAEVNVGDKIMPHRYACSGIDGLTFAPSIGSSNLDKKYLYVAYGIYGDIDRDDNDHQVILKYDVTNWAKYEKQLSQDNLHTSGPKKPLEKYFVKTGNTRYGIQNLAYDSHTGNLFAAVYKGTKTQFPNYDLFVIDGHKKPVSTRIISDRHKIKGKTLSLLQAGSKDLDTGIRGWHFKWGATGIQPLGDGLFYISHNEKNDEGLQHTTLYKYRWVGDSQNAFVRDN</sequence>
<dbReference type="AlphaFoldDB" id="A0A512C7T2"/>
<evidence type="ECO:0000313" key="1">
    <source>
        <dbReference type="EMBL" id="GEO20177.1"/>
    </source>
</evidence>
<dbReference type="Proteomes" id="UP000321301">
    <property type="component" value="Unassembled WGS sequence"/>
</dbReference>
<name>A0A512C7T2_9BACT</name>
<dbReference type="EMBL" id="BJYV01000001">
    <property type="protein sequence ID" value="GEO20177.1"/>
    <property type="molecule type" value="Genomic_DNA"/>
</dbReference>
<keyword evidence="2" id="KW-1185">Reference proteome</keyword>
<protein>
    <submittedName>
        <fullName evidence="1">Uncharacterized protein</fullName>
    </submittedName>
</protein>
<comment type="caution">
    <text evidence="1">The sequence shown here is derived from an EMBL/GenBank/DDBJ whole genome shotgun (WGS) entry which is preliminary data.</text>
</comment>
<dbReference type="SUPFAM" id="SSF101898">
    <property type="entry name" value="NHL repeat"/>
    <property type="match status" value="1"/>
</dbReference>
<reference evidence="1 2" key="1">
    <citation type="submission" date="2019-07" db="EMBL/GenBank/DDBJ databases">
        <title>Whole genome shotgun sequence of Cyclobacterium qasimii NBRC 106168.</title>
        <authorList>
            <person name="Hosoyama A."/>
            <person name="Uohara A."/>
            <person name="Ohji S."/>
            <person name="Ichikawa N."/>
        </authorList>
    </citation>
    <scope>NUCLEOTIDE SEQUENCE [LARGE SCALE GENOMIC DNA]</scope>
    <source>
        <strain evidence="1 2">NBRC 106168</strain>
    </source>
</reference>
<proteinExistence type="predicted"/>
<organism evidence="1 2">
    <name type="scientific">Cyclobacterium qasimii</name>
    <dbReference type="NCBI Taxonomy" id="1350429"/>
    <lineage>
        <taxon>Bacteria</taxon>
        <taxon>Pseudomonadati</taxon>
        <taxon>Bacteroidota</taxon>
        <taxon>Cytophagia</taxon>
        <taxon>Cytophagales</taxon>
        <taxon>Cyclobacteriaceae</taxon>
        <taxon>Cyclobacterium</taxon>
    </lineage>
</organism>